<keyword evidence="3 6" id="KW-0647">Proteasome</keyword>
<dbReference type="Pfam" id="PF00227">
    <property type="entry name" value="Proteasome"/>
    <property type="match status" value="1"/>
</dbReference>
<comment type="subunit">
    <text evidence="5">The 26S proteasome consists of a 20S proteasome core and two 19S regulatory subunits. The 20S proteasome core is composed of 28 subunits that are arranged in four stacked rings, resulting in a barrel-shaped structure. The two end rings are each formed by seven alpha subunits, and the two central rings are each formed by seven beta subunits. The catalytic chamber with the active sites is on the inside of the barrel.</text>
</comment>
<evidence type="ECO:0000256" key="1">
    <source>
        <dbReference type="ARBA" id="ARBA00002000"/>
    </source>
</evidence>
<dbReference type="PANTHER" id="PTHR11599">
    <property type="entry name" value="PROTEASOME SUBUNIT ALPHA/BETA"/>
    <property type="match status" value="1"/>
</dbReference>
<gene>
    <name evidence="9" type="ORF">C9374_011367</name>
</gene>
<accession>A0AA88H408</accession>
<feature type="domain" description="Proteasome alpha-type subunits" evidence="8">
    <location>
        <begin position="6"/>
        <end position="28"/>
    </location>
</feature>
<organism evidence="9 10">
    <name type="scientific">Naegleria lovaniensis</name>
    <name type="common">Amoeba</name>
    <dbReference type="NCBI Taxonomy" id="51637"/>
    <lineage>
        <taxon>Eukaryota</taxon>
        <taxon>Discoba</taxon>
        <taxon>Heterolobosea</taxon>
        <taxon>Tetramitia</taxon>
        <taxon>Eutetramitia</taxon>
        <taxon>Vahlkampfiidae</taxon>
        <taxon>Naegleria</taxon>
    </lineage>
</organism>
<dbReference type="CDD" id="cd03749">
    <property type="entry name" value="proteasome_alpha_type_1"/>
    <property type="match status" value="1"/>
</dbReference>
<dbReference type="SUPFAM" id="SSF56235">
    <property type="entry name" value="N-terminal nucleophile aminohydrolases (Ntn hydrolases)"/>
    <property type="match status" value="1"/>
</dbReference>
<dbReference type="RefSeq" id="XP_044554536.1">
    <property type="nucleotide sequence ID" value="XM_044687014.1"/>
</dbReference>
<reference evidence="9 10" key="1">
    <citation type="journal article" date="2018" name="BMC Genomics">
        <title>The genome of Naegleria lovaniensis, the basis for a comparative approach to unravel pathogenicity factors of the human pathogenic amoeba N. fowleri.</title>
        <authorList>
            <person name="Liechti N."/>
            <person name="Schurch N."/>
            <person name="Bruggmann R."/>
            <person name="Wittwer M."/>
        </authorList>
    </citation>
    <scope>NUCLEOTIDE SEQUENCE [LARGE SCALE GENOMIC DNA]</scope>
    <source>
        <strain evidence="9 10">ATCC 30569</strain>
    </source>
</reference>
<dbReference type="GeneID" id="68103821"/>
<dbReference type="InterPro" id="IPR029055">
    <property type="entry name" value="Ntn_hydrolases_N"/>
</dbReference>
<evidence type="ECO:0000256" key="3">
    <source>
        <dbReference type="ARBA" id="ARBA00022942"/>
    </source>
</evidence>
<name>A0AA88H408_NAELO</name>
<sequence>MFRNQYDTDITTWSPQGRLHQVEYAMEAVQQGSAAVGVKTQDYVVLATLKRAPHAELSSYQKKLFKIDDHVGIAIAGLAADGRVLSKYMRNECMSHQYVYDTFMPVQRLANKIADKSQKSTQNSSGRPFGVGLLIAGYDETGTHLYQTCPSGNLYSYKAIAIGARSQSAKTYFEKNYATFTNNAQELIVHALKALKGTTGDNVELTTKNCSVAVVGKDFKFTIYEDDAIENYLNLLDTSSKKVEDQMVD</sequence>
<dbReference type="InterPro" id="IPR050115">
    <property type="entry name" value="Proteasome_alpha"/>
</dbReference>
<dbReference type="NCBIfam" id="NF003075">
    <property type="entry name" value="PRK03996.1"/>
    <property type="match status" value="1"/>
</dbReference>
<keyword evidence="10" id="KW-1185">Reference proteome</keyword>
<comment type="caution">
    <text evidence="9">The sequence shown here is derived from an EMBL/GenBank/DDBJ whole genome shotgun (WGS) entry which is preliminary data.</text>
</comment>
<dbReference type="GO" id="GO:0019773">
    <property type="term" value="C:proteasome core complex, alpha-subunit complex"/>
    <property type="evidence" value="ECO:0007669"/>
    <property type="project" value="UniProtKB-UniRule"/>
</dbReference>
<dbReference type="Proteomes" id="UP000816034">
    <property type="component" value="Unassembled WGS sequence"/>
</dbReference>
<dbReference type="PROSITE" id="PS51475">
    <property type="entry name" value="PROTEASOME_ALPHA_2"/>
    <property type="match status" value="1"/>
</dbReference>
<dbReference type="GO" id="GO:0005634">
    <property type="term" value="C:nucleus"/>
    <property type="evidence" value="ECO:0007669"/>
    <property type="project" value="UniProtKB-SubCell"/>
</dbReference>
<evidence type="ECO:0000259" key="8">
    <source>
        <dbReference type="PROSITE" id="PS00388"/>
    </source>
</evidence>
<evidence type="ECO:0000256" key="4">
    <source>
        <dbReference type="ARBA" id="ARBA00023242"/>
    </source>
</evidence>
<evidence type="ECO:0000313" key="9">
    <source>
        <dbReference type="EMBL" id="KAG2392642.1"/>
    </source>
</evidence>
<keyword evidence="4 7" id="KW-0539">Nucleus</keyword>
<evidence type="ECO:0000256" key="5">
    <source>
        <dbReference type="ARBA" id="ARBA00026071"/>
    </source>
</evidence>
<protein>
    <recommendedName>
        <fullName evidence="7">Proteasome subunit alpha type</fullName>
    </recommendedName>
</protein>
<comment type="subcellular location">
    <subcellularLocation>
        <location evidence="7">Cytoplasm</location>
    </subcellularLocation>
    <subcellularLocation>
        <location evidence="7">Nucleus</location>
    </subcellularLocation>
</comment>
<evidence type="ECO:0000256" key="6">
    <source>
        <dbReference type="PROSITE-ProRule" id="PRU00808"/>
    </source>
</evidence>
<dbReference type="InterPro" id="IPR023332">
    <property type="entry name" value="Proteasome_alpha-type"/>
</dbReference>
<dbReference type="AlphaFoldDB" id="A0AA88H408"/>
<dbReference type="EMBL" id="PYSW02000004">
    <property type="protein sequence ID" value="KAG2392642.1"/>
    <property type="molecule type" value="Genomic_DNA"/>
</dbReference>
<keyword evidence="2 7" id="KW-0963">Cytoplasm</keyword>
<dbReference type="InterPro" id="IPR000426">
    <property type="entry name" value="Proteasome_asu_N"/>
</dbReference>
<dbReference type="GO" id="GO:0006511">
    <property type="term" value="P:ubiquitin-dependent protein catabolic process"/>
    <property type="evidence" value="ECO:0007669"/>
    <property type="project" value="InterPro"/>
</dbReference>
<dbReference type="GO" id="GO:0005737">
    <property type="term" value="C:cytoplasm"/>
    <property type="evidence" value="ECO:0007669"/>
    <property type="project" value="UniProtKB-SubCell"/>
</dbReference>
<proteinExistence type="inferred from homology"/>
<evidence type="ECO:0000313" key="10">
    <source>
        <dbReference type="Proteomes" id="UP000816034"/>
    </source>
</evidence>
<dbReference type="Pfam" id="PF10584">
    <property type="entry name" value="Proteasome_A_N"/>
    <property type="match status" value="1"/>
</dbReference>
<dbReference type="InterPro" id="IPR035144">
    <property type="entry name" value="Proteasome_alpha1"/>
</dbReference>
<dbReference type="InterPro" id="IPR001353">
    <property type="entry name" value="Proteasome_sua/b"/>
</dbReference>
<comment type="similarity">
    <text evidence="6 7">Belongs to the peptidase T1A family.</text>
</comment>
<dbReference type="PROSITE" id="PS00388">
    <property type="entry name" value="PROTEASOME_ALPHA_1"/>
    <property type="match status" value="1"/>
</dbReference>
<dbReference type="SMART" id="SM00948">
    <property type="entry name" value="Proteasome_A_N"/>
    <property type="match status" value="1"/>
</dbReference>
<evidence type="ECO:0000256" key="7">
    <source>
        <dbReference type="RuleBase" id="RU000551"/>
    </source>
</evidence>
<evidence type="ECO:0000256" key="2">
    <source>
        <dbReference type="ARBA" id="ARBA00022490"/>
    </source>
</evidence>
<dbReference type="Gene3D" id="3.60.20.10">
    <property type="entry name" value="Glutamine Phosphoribosylpyrophosphate, subunit 1, domain 1"/>
    <property type="match status" value="1"/>
</dbReference>
<dbReference type="FunFam" id="3.60.20.10:FF:000016">
    <property type="entry name" value="Proteasome subunit alpha type-6"/>
    <property type="match status" value="1"/>
</dbReference>
<comment type="function">
    <text evidence="1">The proteasome is a multicatalytic proteinase complex which is characterized by its ability to cleave peptides with Arg, Phe, Tyr, Leu, and Glu adjacent to the leaving group at neutral or slightly basic pH. The proteasome has an ATP-dependent proteolytic activity.</text>
</comment>